<feature type="compositionally biased region" description="Basic and acidic residues" evidence="1">
    <location>
        <begin position="1378"/>
        <end position="1392"/>
    </location>
</feature>
<feature type="compositionally biased region" description="Basic and acidic residues" evidence="1">
    <location>
        <begin position="3067"/>
        <end position="3083"/>
    </location>
</feature>
<feature type="compositionally biased region" description="Low complexity" evidence="1">
    <location>
        <begin position="1634"/>
        <end position="1644"/>
    </location>
</feature>
<comment type="caution">
    <text evidence="2">The sequence shown here is derived from an EMBL/GenBank/DDBJ whole genome shotgun (WGS) entry which is preliminary data.</text>
</comment>
<feature type="compositionally biased region" description="Basic and acidic residues" evidence="1">
    <location>
        <begin position="2486"/>
        <end position="2496"/>
    </location>
</feature>
<feature type="region of interest" description="Disordered" evidence="1">
    <location>
        <begin position="2590"/>
        <end position="2612"/>
    </location>
</feature>
<feature type="compositionally biased region" description="Basic and acidic residues" evidence="1">
    <location>
        <begin position="1660"/>
        <end position="1683"/>
    </location>
</feature>
<feature type="region of interest" description="Disordered" evidence="1">
    <location>
        <begin position="1532"/>
        <end position="1552"/>
    </location>
</feature>
<feature type="compositionally biased region" description="Polar residues" evidence="1">
    <location>
        <begin position="766"/>
        <end position="787"/>
    </location>
</feature>
<feature type="region of interest" description="Disordered" evidence="1">
    <location>
        <begin position="1593"/>
        <end position="1619"/>
    </location>
</feature>
<feature type="compositionally biased region" description="Low complexity" evidence="1">
    <location>
        <begin position="1409"/>
        <end position="1424"/>
    </location>
</feature>
<reference evidence="2 3" key="1">
    <citation type="submission" date="2024-03" db="EMBL/GenBank/DDBJ databases">
        <title>The genome assembly and annotation of the cricket Gryllus longicercus Weissman &amp; Gray.</title>
        <authorList>
            <person name="Szrajer S."/>
            <person name="Gray D."/>
            <person name="Ylla G."/>
        </authorList>
    </citation>
    <scope>NUCLEOTIDE SEQUENCE [LARGE SCALE GENOMIC DNA]</scope>
    <source>
        <strain evidence="2">DAG 2021-001</strain>
        <tissue evidence="2">Whole body minus gut</tissue>
    </source>
</reference>
<feature type="region of interest" description="Disordered" evidence="1">
    <location>
        <begin position="365"/>
        <end position="408"/>
    </location>
</feature>
<feature type="compositionally biased region" description="Polar residues" evidence="1">
    <location>
        <begin position="1239"/>
        <end position="1249"/>
    </location>
</feature>
<feature type="region of interest" description="Disordered" evidence="1">
    <location>
        <begin position="152"/>
        <end position="196"/>
    </location>
</feature>
<feature type="compositionally biased region" description="Basic and acidic residues" evidence="1">
    <location>
        <begin position="1361"/>
        <end position="1370"/>
    </location>
</feature>
<feature type="region of interest" description="Disordered" evidence="1">
    <location>
        <begin position="1634"/>
        <end position="1688"/>
    </location>
</feature>
<feature type="compositionally biased region" description="Basic residues" evidence="1">
    <location>
        <begin position="3111"/>
        <end position="3130"/>
    </location>
</feature>
<feature type="compositionally biased region" description="Basic and acidic residues" evidence="1">
    <location>
        <begin position="683"/>
        <end position="698"/>
    </location>
</feature>
<feature type="region of interest" description="Disordered" evidence="1">
    <location>
        <begin position="2781"/>
        <end position="2804"/>
    </location>
</feature>
<feature type="compositionally biased region" description="Polar residues" evidence="1">
    <location>
        <begin position="652"/>
        <end position="665"/>
    </location>
</feature>
<feature type="compositionally biased region" description="Basic and acidic residues" evidence="1">
    <location>
        <begin position="834"/>
        <end position="874"/>
    </location>
</feature>
<feature type="compositionally biased region" description="Acidic residues" evidence="1">
    <location>
        <begin position="3136"/>
        <end position="3146"/>
    </location>
</feature>
<keyword evidence="3" id="KW-1185">Reference proteome</keyword>
<feature type="region of interest" description="Disordered" evidence="1">
    <location>
        <begin position="1"/>
        <end position="115"/>
    </location>
</feature>
<feature type="compositionally biased region" description="Polar residues" evidence="1">
    <location>
        <begin position="2372"/>
        <end position="2383"/>
    </location>
</feature>
<feature type="region of interest" description="Disordered" evidence="1">
    <location>
        <begin position="557"/>
        <end position="788"/>
    </location>
</feature>
<sequence length="3251" mass="366022">MDIPLPGEPDPQLAKHSTELESVDISSPHNIPLPSPRTVQLPPRSKVEESKNLCSSPPPLPPGSVDGEDSNRYSPSRVTGDDDTGKDDQPDQESTPRHGSPLVPTSLGSKGTRTTVLGKVQAKKRLLAFSMTKQGGGQGLSFGFNRKAPKKMSTGTMPFAGSANDDDAGVKDKDERLTSPKKKGMGKKGISRDDKARAVVSAIEEIKREEMLMRGVLGYNSQIGPQILGDQTYPLPLMSASILPPVKPRDELEMSNILSEQRKGAIEELLGSLLTHDSEKKSKDEEKERKRSEEKKKRDSEKSSHHSKEHHRSSKERHSRSGREREKEEKKHRPSELPKNWQQFRDRGFKFEEIRRLKLKLEKDKLASNNRGRTRKSRDREHRSRSREKRHKSPTQSEDKDRTPESDHDIMLKPFESTSRVIYPFLAVGVRQMQKEYPRSLIHFTKFRPSIPYCENPASSKAYYRTRKEILCEASQRVVDLMHCVINGDLCKINSKTEKNYKAKQTTDANLSNSLAALQVSYDETEIDENMSSSDDTSGTRRERPWFLPEKLVVWPDGEEACPSTGSDVEMNVKRERSDETDVDSYSKKKDSSVESSEVRENELPNYLNSERERDVKSSEPETKGSLRSGERTTVRSKWDSDYEDDRVQDDIITQNSQSPETVNDNAEKWEEKDQENNFAEISVKDEISVENQDKSGSESDNSSDSSSESSSANESNSEDSTTVAKDSLVLKDKETENPQNPKTGKEIDEENTPKSVKCAYATGLPQESSTNNAHPENSGDGNTNLKLASEYEEFMKAVSFESSAVEDGDTEIPSSEVVVKGALKRVGTPDTPAQERRDRRNSADSEASHDKLDIEPARVEETQHLKKLSETKLHNKPKLMTSSASEDELMPPEKEEKQESKVRALDNVEQNNTHPKKDRKQRSSSSDSSSSSESSAESEEVKEKRKSKSKKTLKKKRKKVVHNKKKQRKTSKKKRANSSSSSESDSSSNADSSSSSSDDHRKKPKHKERSRRRAKSSSSEGSDSSSENVSSDDRSARKKKKKKKAKRIPKKKPSKKRKRSRKESESSDSEDNVRSRRSKSTRHKTSKKDISKENNIEQNSSDEKATVHEDLNSTSHRKDSDVRSDHSKKASGKNKGSNETEASHKKSSKKYSKDSSSVDENYNEEREKKSGSKKKSSSSYKKSSHHHASESSDDESERKSIKKRRRERRSCTTSPVVSSNKKRRRSPSTSPEHSPTPQRRNSTEGKTVSQRERSKEQSSSSRKLKHSSGSKKGHKQKDLEGSEHSDDFSEECSFKRNEDLRFRNSNVLERNDWEDNSSNDSCDNRNSREENKSDDAKDTNHRTSPRKAGFEDNYPVQLLRSEDIKKEVFSEEDEDNFTGKDSMEGNIDKNTQRFVSDDETEDDHGYQKQSRSSISGKSDSSCLKSFGDKYSFVKVKVEPEDVTSDTEKNLHNPKVPLLYSPDPPEDETPKSHLSNSQSREICSTDSSQFSHMPDKIIDRFGSDLSRESFKDSQDANFSGKLFQKQNYNLSEESFRPGSRNPETPRVVSNRGTNFTLDNIPLTPILANRDDTVSVTQLEDISMSTQNKQINKSISEKLPNLPVPELNSSSSKSVKTPNQRQAISFKLLSPSGRLQSSQSLVDSSDNVDDDNSNMSAKQHVTQELKNEKTNLDKRIESDSEKRSGASVFESSRDQWFTNLQTVEQTPASSITTETTISEVTSSSKIPVLTEAGSSNSDSHPKERQRKRPSRWGMTTVPPKKKVIEELYESLPLARNESDALSESVSEKIFYDQYIPSNIEKKENLPTKNVQGICFMDSAVKKSSDVLNEISEKKELINRSKSRNFSEWEIPEGVEEGWEASREKDASLKNRYIHDQWHDRPARREKFTSENVEKDNSEGCGPLIDWENDLEQPKGINVLPTTEAVNLFHYSHEPEMPKNSSQVRSHLEKENICQDESESEWESREVTYHSKSSAFRMCDVKPDAKEKIVTERQESVEKSSQRHIDFVDDKSWDERKWQNQDTNASKRDDKRHRDDELHDVRRAEHDIRKDMRDTRTLNEGSGGVYKDMRGIDESDAVANNKEKERTEESQTSHDDYQFRKKFTEDGSEESDPNKLLVHTPSLINHGEDRKVNVLISGEHTKGDKSDDQYRKDEKEKVSRERRVVEGQDAEDVHDKNKKEYTERIKREIEDREQRDEDRIRKPCGERERVDEDQRREDRSRKDYCDGERIGFRDKERRENDIRDSRHDEEPVRKDFAERERSSARERERRDSRDRREERRRERERDRRSDRRDRGRWEREKRDRHREDRESNQRNRSPTDYHHDRDRRESHREGREHSHSPPPDYWQGEWEREPKERDCDCTGNYYLRDIPLPVNSTLGGASTWPSGAAGEADMELSRSPASSPLVGFKRSLADSTISDSELVSSKQEDMAHRSQEMSPSSTAYPPGLAPSKSYERKPPYLKQQVVASSPSDRPPTPTDSPAFSPKRLSLDDRIEMELGVKNTPPPLSAAQYQVYQHQQPPPCPQPQQAPHQQVPTKQPPQQQQQQQQSAFPYAQYYAHVPPPPYGQPVEEYAPPQHMYPPPPVKPGLVQMPPPSLDAPPQKRRPPLLPTPNIRPLTNWDSPEAFIGVQPSQSSRVVQVGNVLQVVPVEVPPPAVPGPQSSSQSMVLQTGNVLQVIPSDALPNTVPPVSCSEPPPVSNSSSQVVQVGNVLQVIPGTSDTSTRQVTMPIATPPKSNFPPTSTHLAAQGLSPHMPPLHLPPMHGPPSGPAPALLPTIPSHPPPTHCPPPHTPPMRGPPIHTPPIQVPSVHGLLGHAPSPSQGVPLLTSPSLEMSPSPAITSPLVSVHGPVPPPVSGVQVTTSVATSPIPSIPASGAPVISSASSAISAMPTNVVPTPVAAPISYSPPASPFLVPPVVHAPMVSVALTEGTPAVGSQDCPIPFLSSVEMAQASQMEEAERRRADRARRRAEKEKRRKEKEKRHQNKIKQATEMIIKKAFEQDGEMLSTASDIDLEEMRLIEEAMQQVPEPEEEEEMPQTDAEQQLRKRKRKNPVDIQILPPAGKGILVSPGFREKPLGGGGIERKSVKFADGVRPGEGTSPSAGEDLPSPPPPPRKLPKEKRYKKKKKKKIKVKIIRQINVEDEDDDDEDISPPPPPPGSPPPPPMYPPGAHYPPTYPSGFTYSTAPPFTVLPGVDSSAATGTSGNLFTPLYHQHHHTTTTTHTTTVQFAPPPPVTPVPPPPPNPHMFKRESKSNP</sequence>
<dbReference type="EMBL" id="JAZDUA010000252">
    <property type="protein sequence ID" value="KAK7862898.1"/>
    <property type="molecule type" value="Genomic_DNA"/>
</dbReference>
<feature type="compositionally biased region" description="Basic and acidic residues" evidence="1">
    <location>
        <begin position="1088"/>
        <end position="1129"/>
    </location>
</feature>
<feature type="compositionally biased region" description="Basic residues" evidence="1">
    <location>
        <begin position="1037"/>
        <end position="1062"/>
    </location>
</feature>
<feature type="region of interest" description="Disordered" evidence="1">
    <location>
        <begin position="1439"/>
        <end position="1496"/>
    </location>
</feature>
<feature type="region of interest" description="Disordered" evidence="1">
    <location>
        <begin position="1704"/>
        <end position="1755"/>
    </location>
</feature>
<feature type="compositionally biased region" description="Basic and acidic residues" evidence="1">
    <location>
        <begin position="2079"/>
        <end position="2103"/>
    </location>
</feature>
<feature type="compositionally biased region" description="Basic residues" evidence="1">
    <location>
        <begin position="372"/>
        <end position="393"/>
    </location>
</feature>
<gene>
    <name evidence="2" type="ORF">R5R35_011606</name>
</gene>
<feature type="compositionally biased region" description="Basic residues" evidence="1">
    <location>
        <begin position="307"/>
        <end position="318"/>
    </location>
</feature>
<feature type="compositionally biased region" description="Basic and acidic residues" evidence="1">
    <location>
        <begin position="892"/>
        <end position="907"/>
    </location>
</feature>
<organism evidence="2 3">
    <name type="scientific">Gryllus longicercus</name>
    <dbReference type="NCBI Taxonomy" id="2509291"/>
    <lineage>
        <taxon>Eukaryota</taxon>
        <taxon>Metazoa</taxon>
        <taxon>Ecdysozoa</taxon>
        <taxon>Arthropoda</taxon>
        <taxon>Hexapoda</taxon>
        <taxon>Insecta</taxon>
        <taxon>Pterygota</taxon>
        <taxon>Neoptera</taxon>
        <taxon>Polyneoptera</taxon>
        <taxon>Orthoptera</taxon>
        <taxon>Ensifera</taxon>
        <taxon>Gryllidea</taxon>
        <taxon>Grylloidea</taxon>
        <taxon>Gryllidae</taxon>
        <taxon>Gryllinae</taxon>
        <taxon>Gryllus</taxon>
    </lineage>
</organism>
<feature type="compositionally biased region" description="Basic and acidic residues" evidence="1">
    <location>
        <begin position="168"/>
        <end position="178"/>
    </location>
</feature>
<feature type="compositionally biased region" description="Basic and acidic residues" evidence="1">
    <location>
        <begin position="1439"/>
        <end position="1451"/>
    </location>
</feature>
<feature type="compositionally biased region" description="Polar residues" evidence="1">
    <location>
        <begin position="1472"/>
        <end position="1491"/>
    </location>
</feature>
<feature type="compositionally biased region" description="Basic residues" evidence="1">
    <location>
        <begin position="2958"/>
        <end position="2981"/>
    </location>
</feature>
<feature type="compositionally biased region" description="Basic and acidic residues" evidence="1">
    <location>
        <begin position="2137"/>
        <end position="2337"/>
    </location>
</feature>
<feature type="compositionally biased region" description="Basic and acidic residues" evidence="1">
    <location>
        <begin position="1277"/>
        <end position="1303"/>
    </location>
</feature>
<feature type="compositionally biased region" description="Basic and acidic residues" evidence="1">
    <location>
        <begin position="276"/>
        <end position="306"/>
    </location>
</feature>
<protein>
    <submittedName>
        <fullName evidence="2">Uncharacterized protein</fullName>
    </submittedName>
</protein>
<feature type="compositionally biased region" description="Low complexity" evidence="1">
    <location>
        <begin position="1017"/>
        <end position="1030"/>
    </location>
</feature>
<accession>A0AAN9VFL0</accession>
<feature type="compositionally biased region" description="Polar residues" evidence="1">
    <location>
        <begin position="1606"/>
        <end position="1619"/>
    </location>
</feature>
<feature type="compositionally biased region" description="Low complexity" evidence="1">
    <location>
        <begin position="924"/>
        <end position="936"/>
    </location>
</feature>
<feature type="compositionally biased region" description="Basic residues" evidence="1">
    <location>
        <begin position="1263"/>
        <end position="1276"/>
    </location>
</feature>
<feature type="compositionally biased region" description="Basic residues" evidence="1">
    <location>
        <begin position="1076"/>
        <end position="1087"/>
    </location>
</feature>
<feature type="compositionally biased region" description="Basic and acidic residues" evidence="1">
    <location>
        <begin position="2347"/>
        <end position="2358"/>
    </location>
</feature>
<name>A0AAN9VFL0_9ORTH</name>
<feature type="compositionally biased region" description="Pro residues" evidence="1">
    <location>
        <begin position="3225"/>
        <end position="3240"/>
    </location>
</feature>
<feature type="compositionally biased region" description="Basic and acidic residues" evidence="1">
    <location>
        <begin position="610"/>
        <end position="641"/>
    </location>
</feature>
<evidence type="ECO:0000313" key="2">
    <source>
        <dbReference type="EMBL" id="KAK7862898.1"/>
    </source>
</evidence>
<feature type="compositionally biased region" description="Polar residues" evidence="1">
    <location>
        <begin position="2411"/>
        <end position="2423"/>
    </location>
</feature>
<feature type="compositionally biased region" description="Polar residues" evidence="1">
    <location>
        <begin position="3193"/>
        <end position="3202"/>
    </location>
</feature>
<evidence type="ECO:0000313" key="3">
    <source>
        <dbReference type="Proteomes" id="UP001378592"/>
    </source>
</evidence>
<feature type="region of interest" description="Disordered" evidence="1">
    <location>
        <begin position="803"/>
        <end position="1424"/>
    </location>
</feature>
<feature type="compositionally biased region" description="Basic residues" evidence="1">
    <location>
        <begin position="1003"/>
        <end position="1016"/>
    </location>
</feature>
<evidence type="ECO:0000256" key="1">
    <source>
        <dbReference type="SAM" id="MobiDB-lite"/>
    </source>
</evidence>
<feature type="region of interest" description="Disordered" evidence="1">
    <location>
        <begin position="270"/>
        <end position="341"/>
    </location>
</feature>
<feature type="compositionally biased region" description="Basic residues" evidence="1">
    <location>
        <begin position="945"/>
        <end position="977"/>
    </location>
</feature>
<dbReference type="Proteomes" id="UP001378592">
    <property type="component" value="Unassembled WGS sequence"/>
</dbReference>
<feature type="compositionally biased region" description="Low complexity" evidence="1">
    <location>
        <begin position="1708"/>
        <end position="1723"/>
    </location>
</feature>
<feature type="compositionally biased region" description="Pro residues" evidence="1">
    <location>
        <begin position="3147"/>
        <end position="3172"/>
    </location>
</feature>
<feature type="compositionally biased region" description="Pro residues" evidence="1">
    <location>
        <begin position="2781"/>
        <end position="2801"/>
    </location>
</feature>
<feature type="compositionally biased region" description="Low complexity" evidence="1">
    <location>
        <begin position="1228"/>
        <end position="1238"/>
    </location>
</feature>
<feature type="compositionally biased region" description="Basic and acidic residues" evidence="1">
    <location>
        <begin position="571"/>
        <end position="603"/>
    </location>
</feature>
<feature type="compositionally biased region" description="Basic and acidic residues" evidence="1">
    <location>
        <begin position="2016"/>
        <end position="2055"/>
    </location>
</feature>
<feature type="compositionally biased region" description="Basic and acidic residues" evidence="1">
    <location>
        <begin position="2424"/>
        <end position="2433"/>
    </location>
</feature>
<feature type="compositionally biased region" description="Basic residues" evidence="1">
    <location>
        <begin position="1172"/>
        <end position="1187"/>
    </location>
</feature>
<feature type="region of interest" description="Disordered" evidence="1">
    <location>
        <begin position="2016"/>
        <end position="2575"/>
    </location>
</feature>
<feature type="compositionally biased region" description="Basic and acidic residues" evidence="1">
    <location>
        <begin position="666"/>
        <end position="676"/>
    </location>
</feature>
<feature type="compositionally biased region" description="Basic and acidic residues" evidence="1">
    <location>
        <begin position="397"/>
        <end position="408"/>
    </location>
</feature>
<feature type="compositionally biased region" description="Low complexity" evidence="1">
    <location>
        <begin position="699"/>
        <end position="721"/>
    </location>
</feature>
<proteinExistence type="predicted"/>
<feature type="compositionally biased region" description="Basic and acidic residues" evidence="1">
    <location>
        <begin position="1323"/>
        <end position="1342"/>
    </location>
</feature>
<feature type="compositionally biased region" description="Low complexity" evidence="1">
    <location>
        <begin position="2526"/>
        <end position="2546"/>
    </location>
</feature>
<feature type="compositionally biased region" description="Basic and acidic residues" evidence="1">
    <location>
        <begin position="319"/>
        <end position="336"/>
    </location>
</feature>
<feature type="region of interest" description="Disordered" evidence="1">
    <location>
        <begin position="2947"/>
        <end position="2981"/>
    </location>
</feature>
<feature type="compositionally biased region" description="Polar residues" evidence="1">
    <location>
        <begin position="106"/>
        <end position="115"/>
    </location>
</feature>
<feature type="compositionally biased region" description="Low complexity" evidence="1">
    <location>
        <begin position="979"/>
        <end position="997"/>
    </location>
</feature>
<feature type="region of interest" description="Disordered" evidence="1">
    <location>
        <begin position="3021"/>
        <end position="3251"/>
    </location>
</feature>